<evidence type="ECO:0000256" key="5">
    <source>
        <dbReference type="ARBA" id="ARBA00023004"/>
    </source>
</evidence>
<reference evidence="6 7" key="1">
    <citation type="submission" date="2024-01" db="EMBL/GenBank/DDBJ databases">
        <title>Seven novel Bacillus-like species.</title>
        <authorList>
            <person name="Liu G."/>
        </authorList>
    </citation>
    <scope>NUCLEOTIDE SEQUENCE [LARGE SCALE GENOMIC DNA]</scope>
    <source>
        <strain evidence="6 7">FJAT-51614</strain>
    </source>
</reference>
<keyword evidence="4" id="KW-0560">Oxidoreductase</keyword>
<dbReference type="Gene3D" id="1.10.630.10">
    <property type="entry name" value="Cytochrome P450"/>
    <property type="match status" value="1"/>
</dbReference>
<evidence type="ECO:0000313" key="7">
    <source>
        <dbReference type="Proteomes" id="UP001364890"/>
    </source>
</evidence>
<evidence type="ECO:0000256" key="3">
    <source>
        <dbReference type="ARBA" id="ARBA00022723"/>
    </source>
</evidence>
<evidence type="ECO:0000256" key="4">
    <source>
        <dbReference type="ARBA" id="ARBA00023002"/>
    </source>
</evidence>
<comment type="caution">
    <text evidence="6">The sequence shown here is derived from an EMBL/GenBank/DDBJ whole genome shotgun (WGS) entry which is preliminary data.</text>
</comment>
<evidence type="ECO:0000256" key="1">
    <source>
        <dbReference type="ARBA" id="ARBA00010617"/>
    </source>
</evidence>
<dbReference type="EMBL" id="JBAWSY010000023">
    <property type="protein sequence ID" value="MEI4771610.1"/>
    <property type="molecule type" value="Genomic_DNA"/>
</dbReference>
<evidence type="ECO:0000313" key="6">
    <source>
        <dbReference type="EMBL" id="MEI4771610.1"/>
    </source>
</evidence>
<dbReference type="InterPro" id="IPR001128">
    <property type="entry name" value="Cyt_P450"/>
</dbReference>
<dbReference type="Pfam" id="PF00067">
    <property type="entry name" value="p450"/>
    <property type="match status" value="1"/>
</dbReference>
<dbReference type="RefSeq" id="WP_336499156.1">
    <property type="nucleotide sequence ID" value="NZ_JBAWSY010000023.1"/>
</dbReference>
<dbReference type="SUPFAM" id="SSF48264">
    <property type="entry name" value="Cytochrome P450"/>
    <property type="match status" value="1"/>
</dbReference>
<keyword evidence="7" id="KW-1185">Reference proteome</keyword>
<sequence length="418" mass="48021">MTNLNQMPREEGIDHSLSLLREGYLYILNRRKSFASNVFETRLLGQKAICMGGKEAAEIFYDDKKFLRNGVAPKRVQKTLFGVGGVQSLDNEAHTHRKKMFMSLMTSDKLDDLKSITKKQWENAVNKWESTEEVILYEESKEILCRIACEWAGAPLLEEEVKERTKQLSSLFESPIAIGPEHWKGRHSRKIVEVWVAEMIVQVREGKMKPRKGSALHTISLHQDLGGNLLDVELAAVEVVNILRPIVAIAIYINFAALAVHHYPKEKEKLTLGYEQYSQLFVQEVRRYYPFFPLVAAKVKNDFSWKGYNFEKGTLTLLDLYGTNHDTEIWDNPEIFRPERFADWKGSPFSFIPQGAGDYLLGHRCAGEFVTTEIMKVSLDYLVNQIKYNLPKQDLSYSMVSMPSIPHSKIILTNVQRI</sequence>
<dbReference type="InterPro" id="IPR036396">
    <property type="entry name" value="Cyt_P450_sf"/>
</dbReference>
<dbReference type="CDD" id="cd11067">
    <property type="entry name" value="CYP152"/>
    <property type="match status" value="1"/>
</dbReference>
<protein>
    <submittedName>
        <fullName evidence="6">Cytochrome P450</fullName>
    </submittedName>
</protein>
<name>A0ABU8FBF1_9BACI</name>
<dbReference type="PANTHER" id="PTHR24302:SF15">
    <property type="entry name" value="FATTY-ACID PEROXYGENASE"/>
    <property type="match status" value="1"/>
</dbReference>
<accession>A0ABU8FBF1</accession>
<dbReference type="InterPro" id="IPR050705">
    <property type="entry name" value="Cytochrome_P450_3A"/>
</dbReference>
<organism evidence="6 7">
    <name type="scientific">Psychrobacillus mangrovi</name>
    <dbReference type="NCBI Taxonomy" id="3117745"/>
    <lineage>
        <taxon>Bacteria</taxon>
        <taxon>Bacillati</taxon>
        <taxon>Bacillota</taxon>
        <taxon>Bacilli</taxon>
        <taxon>Bacillales</taxon>
        <taxon>Bacillaceae</taxon>
        <taxon>Psychrobacillus</taxon>
    </lineage>
</organism>
<dbReference type="InterPro" id="IPR002401">
    <property type="entry name" value="Cyt_P450_E_grp-I"/>
</dbReference>
<gene>
    <name evidence="6" type="ORF">WAX74_18465</name>
</gene>
<keyword evidence="5" id="KW-0408">Iron</keyword>
<dbReference type="PRINTS" id="PR00463">
    <property type="entry name" value="EP450I"/>
</dbReference>
<dbReference type="Proteomes" id="UP001364890">
    <property type="component" value="Unassembled WGS sequence"/>
</dbReference>
<keyword evidence="3" id="KW-0479">Metal-binding</keyword>
<proteinExistence type="inferred from homology"/>
<comment type="similarity">
    <text evidence="1">Belongs to the cytochrome P450 family.</text>
</comment>
<dbReference type="PANTHER" id="PTHR24302">
    <property type="entry name" value="CYTOCHROME P450 FAMILY 3"/>
    <property type="match status" value="1"/>
</dbReference>
<evidence type="ECO:0000256" key="2">
    <source>
        <dbReference type="ARBA" id="ARBA00022617"/>
    </source>
</evidence>
<keyword evidence="2" id="KW-0349">Heme</keyword>